<reference evidence="1" key="1">
    <citation type="submission" date="2020-02" db="EMBL/GenBank/DDBJ databases">
        <authorList>
            <person name="Scholz U."/>
            <person name="Mascher M."/>
            <person name="Fiebig A."/>
        </authorList>
    </citation>
    <scope>NUCLEOTIDE SEQUENCE</scope>
</reference>
<dbReference type="Proteomes" id="UP000663760">
    <property type="component" value="Chromosome 2"/>
</dbReference>
<accession>A0A7I8K292</accession>
<name>A0A7I8K292_SPIIN</name>
<keyword evidence="2" id="KW-1185">Reference proteome</keyword>
<evidence type="ECO:0000313" key="2">
    <source>
        <dbReference type="Proteomes" id="UP000663760"/>
    </source>
</evidence>
<organism evidence="1 2">
    <name type="scientific">Spirodela intermedia</name>
    <name type="common">Intermediate duckweed</name>
    <dbReference type="NCBI Taxonomy" id="51605"/>
    <lineage>
        <taxon>Eukaryota</taxon>
        <taxon>Viridiplantae</taxon>
        <taxon>Streptophyta</taxon>
        <taxon>Embryophyta</taxon>
        <taxon>Tracheophyta</taxon>
        <taxon>Spermatophyta</taxon>
        <taxon>Magnoliopsida</taxon>
        <taxon>Liliopsida</taxon>
        <taxon>Araceae</taxon>
        <taxon>Lemnoideae</taxon>
        <taxon>Spirodela</taxon>
    </lineage>
</organism>
<sequence length="87" mass="10376">MLNDLLCMESDFSNENKIIILLVFLLDSYDHLITTLLYDSTTLIFEDVINSLMKYYHRKKNIGEDRSEDLYMKDGRECERQKETRSS</sequence>
<dbReference type="OrthoDB" id="8042871at2759"/>
<dbReference type="EMBL" id="LR746265">
    <property type="protein sequence ID" value="CAA7390505.1"/>
    <property type="molecule type" value="Genomic_DNA"/>
</dbReference>
<dbReference type="AlphaFoldDB" id="A0A7I8K292"/>
<gene>
    <name evidence="1" type="ORF">SI8410_02001986</name>
</gene>
<evidence type="ECO:0000313" key="1">
    <source>
        <dbReference type="EMBL" id="CAA7390505.1"/>
    </source>
</evidence>
<protein>
    <submittedName>
        <fullName evidence="1">Uncharacterized protein</fullName>
    </submittedName>
</protein>
<proteinExistence type="predicted"/>